<organism evidence="1 2">
    <name type="scientific">Pluteus cervinus</name>
    <dbReference type="NCBI Taxonomy" id="181527"/>
    <lineage>
        <taxon>Eukaryota</taxon>
        <taxon>Fungi</taxon>
        <taxon>Dikarya</taxon>
        <taxon>Basidiomycota</taxon>
        <taxon>Agaricomycotina</taxon>
        <taxon>Agaricomycetes</taxon>
        <taxon>Agaricomycetidae</taxon>
        <taxon>Agaricales</taxon>
        <taxon>Pluteineae</taxon>
        <taxon>Pluteaceae</taxon>
        <taxon>Pluteus</taxon>
    </lineage>
</organism>
<protein>
    <submittedName>
        <fullName evidence="1">Uncharacterized protein</fullName>
    </submittedName>
</protein>
<reference evidence="1 2" key="1">
    <citation type="journal article" date="2019" name="Nat. Ecol. Evol.">
        <title>Megaphylogeny resolves global patterns of mushroom evolution.</title>
        <authorList>
            <person name="Varga T."/>
            <person name="Krizsan K."/>
            <person name="Foldi C."/>
            <person name="Dima B."/>
            <person name="Sanchez-Garcia M."/>
            <person name="Sanchez-Ramirez S."/>
            <person name="Szollosi G.J."/>
            <person name="Szarkandi J.G."/>
            <person name="Papp V."/>
            <person name="Albert L."/>
            <person name="Andreopoulos W."/>
            <person name="Angelini C."/>
            <person name="Antonin V."/>
            <person name="Barry K.W."/>
            <person name="Bougher N.L."/>
            <person name="Buchanan P."/>
            <person name="Buyck B."/>
            <person name="Bense V."/>
            <person name="Catcheside P."/>
            <person name="Chovatia M."/>
            <person name="Cooper J."/>
            <person name="Damon W."/>
            <person name="Desjardin D."/>
            <person name="Finy P."/>
            <person name="Geml J."/>
            <person name="Haridas S."/>
            <person name="Hughes K."/>
            <person name="Justo A."/>
            <person name="Karasinski D."/>
            <person name="Kautmanova I."/>
            <person name="Kiss B."/>
            <person name="Kocsube S."/>
            <person name="Kotiranta H."/>
            <person name="LaButti K.M."/>
            <person name="Lechner B.E."/>
            <person name="Liimatainen K."/>
            <person name="Lipzen A."/>
            <person name="Lukacs Z."/>
            <person name="Mihaltcheva S."/>
            <person name="Morgado L.N."/>
            <person name="Niskanen T."/>
            <person name="Noordeloos M.E."/>
            <person name="Ohm R.A."/>
            <person name="Ortiz-Santana B."/>
            <person name="Ovrebo C."/>
            <person name="Racz N."/>
            <person name="Riley R."/>
            <person name="Savchenko A."/>
            <person name="Shiryaev A."/>
            <person name="Soop K."/>
            <person name="Spirin V."/>
            <person name="Szebenyi C."/>
            <person name="Tomsovsky M."/>
            <person name="Tulloss R.E."/>
            <person name="Uehling J."/>
            <person name="Grigoriev I.V."/>
            <person name="Vagvolgyi C."/>
            <person name="Papp T."/>
            <person name="Martin F.M."/>
            <person name="Miettinen O."/>
            <person name="Hibbett D.S."/>
            <person name="Nagy L.G."/>
        </authorList>
    </citation>
    <scope>NUCLEOTIDE SEQUENCE [LARGE SCALE GENOMIC DNA]</scope>
    <source>
        <strain evidence="1 2">NL-1719</strain>
    </source>
</reference>
<evidence type="ECO:0000313" key="2">
    <source>
        <dbReference type="Proteomes" id="UP000308600"/>
    </source>
</evidence>
<dbReference type="EMBL" id="ML208391">
    <property type="protein sequence ID" value="TFK66913.1"/>
    <property type="molecule type" value="Genomic_DNA"/>
</dbReference>
<proteinExistence type="predicted"/>
<keyword evidence="2" id="KW-1185">Reference proteome</keyword>
<evidence type="ECO:0000313" key="1">
    <source>
        <dbReference type="EMBL" id="TFK66913.1"/>
    </source>
</evidence>
<sequence>MDELPLEIVQEIIECSARSNRHQAATLSRVSRAVNDWVRPHLLKSLIYYEDSEEDRNFHPVPSLSWFETNGKYVRNMLWRSGVAKLPPILELCPHLENLALWTYISEANATVLLPILSTLPLRQISVNLQALFSGSDFQNEQGRNSMFRCITHLDIIQRCTEWSQIEGTAQLPCLTHLSILQPSDNVGAVSGALEHCARLRILALLRFSTIQYQRNVRHIAEENAILCHCSDPRVVGLMVEVIGDWDAGAMGGRDMWVIAEEIVAKRLQGWREVVSTVGVPSSSDIK</sequence>
<name>A0ACD3AMH7_9AGAR</name>
<accession>A0ACD3AMH7</accession>
<dbReference type="Proteomes" id="UP000308600">
    <property type="component" value="Unassembled WGS sequence"/>
</dbReference>
<gene>
    <name evidence="1" type="ORF">BDN72DRAFT_127077</name>
</gene>